<organism evidence="1 2">
    <name type="scientific">Pleurodeles waltl</name>
    <name type="common">Iberian ribbed newt</name>
    <dbReference type="NCBI Taxonomy" id="8319"/>
    <lineage>
        <taxon>Eukaryota</taxon>
        <taxon>Metazoa</taxon>
        <taxon>Chordata</taxon>
        <taxon>Craniata</taxon>
        <taxon>Vertebrata</taxon>
        <taxon>Euteleostomi</taxon>
        <taxon>Amphibia</taxon>
        <taxon>Batrachia</taxon>
        <taxon>Caudata</taxon>
        <taxon>Salamandroidea</taxon>
        <taxon>Salamandridae</taxon>
        <taxon>Pleurodelinae</taxon>
        <taxon>Pleurodeles</taxon>
    </lineage>
</organism>
<reference evidence="1" key="1">
    <citation type="journal article" date="2022" name="bioRxiv">
        <title>Sequencing and chromosome-scale assembly of the giantPleurodeles waltlgenome.</title>
        <authorList>
            <person name="Brown T."/>
            <person name="Elewa A."/>
            <person name="Iarovenko S."/>
            <person name="Subramanian E."/>
            <person name="Araus A.J."/>
            <person name="Petzold A."/>
            <person name="Susuki M."/>
            <person name="Suzuki K.-i.T."/>
            <person name="Hayashi T."/>
            <person name="Toyoda A."/>
            <person name="Oliveira C."/>
            <person name="Osipova E."/>
            <person name="Leigh N.D."/>
            <person name="Simon A."/>
            <person name="Yun M.H."/>
        </authorList>
    </citation>
    <scope>NUCLEOTIDE SEQUENCE</scope>
    <source>
        <strain evidence="1">20211129_DDA</strain>
        <tissue evidence="1">Liver</tissue>
    </source>
</reference>
<name>A0AAV7T175_PLEWA</name>
<comment type="caution">
    <text evidence="1">The sequence shown here is derived from an EMBL/GenBank/DDBJ whole genome shotgun (WGS) entry which is preliminary data.</text>
</comment>
<keyword evidence="2" id="KW-1185">Reference proteome</keyword>
<dbReference type="PROSITE" id="PS51257">
    <property type="entry name" value="PROKAR_LIPOPROTEIN"/>
    <property type="match status" value="1"/>
</dbReference>
<evidence type="ECO:0000313" key="2">
    <source>
        <dbReference type="Proteomes" id="UP001066276"/>
    </source>
</evidence>
<accession>A0AAV7T175</accession>
<evidence type="ECO:0000313" key="1">
    <source>
        <dbReference type="EMBL" id="KAJ1170239.1"/>
    </source>
</evidence>
<protein>
    <submittedName>
        <fullName evidence="1">Uncharacterized protein</fullName>
    </submittedName>
</protein>
<proteinExistence type="predicted"/>
<dbReference type="AlphaFoldDB" id="A0AAV7T175"/>
<gene>
    <name evidence="1" type="ORF">NDU88_002120</name>
</gene>
<dbReference type="Proteomes" id="UP001066276">
    <property type="component" value="Chromosome 4_1"/>
</dbReference>
<sequence>MRTLSGLCPGLLEQGAATPFAGGCNREGRINPITLNPALADLTLGADLQPSGAPDRDRGHGGFCNWRVGETPRHAVSSPAIDYTAPSSG</sequence>
<dbReference type="EMBL" id="JANPWB010000007">
    <property type="protein sequence ID" value="KAJ1170239.1"/>
    <property type="molecule type" value="Genomic_DNA"/>
</dbReference>